<dbReference type="STRING" id="4846.A0A367KF78"/>
<dbReference type="Gene3D" id="3.40.50.1820">
    <property type="entry name" value="alpha/beta hydrolase"/>
    <property type="match status" value="1"/>
</dbReference>
<dbReference type="PANTHER" id="PTHR11440">
    <property type="entry name" value="LECITHIN-CHOLESTEROL ACYLTRANSFERASE-RELATED"/>
    <property type="match status" value="1"/>
</dbReference>
<dbReference type="InterPro" id="IPR000073">
    <property type="entry name" value="AB_hydrolase_1"/>
</dbReference>
<name>A0A367KF78_RHIST</name>
<dbReference type="Pfam" id="PF00561">
    <property type="entry name" value="Abhydrolase_1"/>
    <property type="match status" value="1"/>
</dbReference>
<dbReference type="AlphaFoldDB" id="A0A367KF78"/>
<evidence type="ECO:0000313" key="3">
    <source>
        <dbReference type="Proteomes" id="UP000253551"/>
    </source>
</evidence>
<sequence length="354" mass="40142">MNTLNIQNLYQNLQKTIQLNSSSIISLLSQAQRKIKLFKKEEPSLSILYPARSTVSESFFAPIRQLTQQTLSIETIKRQSHAGPLCPHYVAPREPIVLCHGLFGFDIQGPEFFPVLQRHYWDGIEDSLARLGAKVIVTKVPQAGSISERSQALHHILTTVLVGKKLNFVAHSMGGLDCRHLLANNPKRAYNVQSLTTICTPHRGSPVMDWFRDHIGLGCDPLTRQQKKWIIDYFDTPAYSHLTTDFCNHYFNPNTPDDSTVQYYSYGASTQFSDASLLNFPGRLVYEKEGENDGIVSVKSAQWGTYVKTVQADHWDLSGKSCFPYRLSKLKNNQDFDRIGFYAELATHLYNQGH</sequence>
<evidence type="ECO:0000313" key="2">
    <source>
        <dbReference type="EMBL" id="RCI00839.1"/>
    </source>
</evidence>
<dbReference type="OrthoDB" id="5592486at2759"/>
<dbReference type="InterPro" id="IPR029058">
    <property type="entry name" value="AB_hydrolase_fold"/>
</dbReference>
<dbReference type="Proteomes" id="UP000253551">
    <property type="component" value="Unassembled WGS sequence"/>
</dbReference>
<organism evidence="2 3">
    <name type="scientific">Rhizopus stolonifer</name>
    <name type="common">Rhizopus nigricans</name>
    <dbReference type="NCBI Taxonomy" id="4846"/>
    <lineage>
        <taxon>Eukaryota</taxon>
        <taxon>Fungi</taxon>
        <taxon>Fungi incertae sedis</taxon>
        <taxon>Mucoromycota</taxon>
        <taxon>Mucoromycotina</taxon>
        <taxon>Mucoromycetes</taxon>
        <taxon>Mucorales</taxon>
        <taxon>Mucorineae</taxon>
        <taxon>Rhizopodaceae</taxon>
        <taxon>Rhizopus</taxon>
    </lineage>
</organism>
<gene>
    <name evidence="2" type="ORF">CU098_001457</name>
</gene>
<accession>A0A367KF78</accession>
<dbReference type="SUPFAM" id="SSF53474">
    <property type="entry name" value="alpha/beta-Hydrolases"/>
    <property type="match status" value="1"/>
</dbReference>
<proteinExistence type="predicted"/>
<comment type="caution">
    <text evidence="2">The sequence shown here is derived from an EMBL/GenBank/DDBJ whole genome shotgun (WGS) entry which is preliminary data.</text>
</comment>
<reference evidence="2 3" key="1">
    <citation type="journal article" date="2018" name="G3 (Bethesda)">
        <title>Phylogenetic and Phylogenomic Definition of Rhizopus Species.</title>
        <authorList>
            <person name="Gryganskyi A.P."/>
            <person name="Golan J."/>
            <person name="Dolatabadi S."/>
            <person name="Mondo S."/>
            <person name="Robb S."/>
            <person name="Idnurm A."/>
            <person name="Muszewska A."/>
            <person name="Steczkiewicz K."/>
            <person name="Masonjones S."/>
            <person name="Liao H.L."/>
            <person name="Gajdeczka M.T."/>
            <person name="Anike F."/>
            <person name="Vuek A."/>
            <person name="Anishchenko I.M."/>
            <person name="Voigt K."/>
            <person name="de Hoog G.S."/>
            <person name="Smith M.E."/>
            <person name="Heitman J."/>
            <person name="Vilgalys R."/>
            <person name="Stajich J.E."/>
        </authorList>
    </citation>
    <scope>NUCLEOTIDE SEQUENCE [LARGE SCALE GENOMIC DNA]</scope>
    <source>
        <strain evidence="2 3">LSU 92-RS-03</strain>
    </source>
</reference>
<dbReference type="EMBL" id="PJQM01001795">
    <property type="protein sequence ID" value="RCI00839.1"/>
    <property type="molecule type" value="Genomic_DNA"/>
</dbReference>
<feature type="domain" description="AB hydrolase-1" evidence="1">
    <location>
        <begin position="95"/>
        <end position="204"/>
    </location>
</feature>
<evidence type="ECO:0000259" key="1">
    <source>
        <dbReference type="Pfam" id="PF00561"/>
    </source>
</evidence>
<keyword evidence="3" id="KW-1185">Reference proteome</keyword>
<protein>
    <recommendedName>
        <fullName evidence="1">AB hydrolase-1 domain-containing protein</fullName>
    </recommendedName>
</protein>